<dbReference type="KEGG" id="noa:BKM31_07340"/>
<keyword evidence="3" id="KW-1185">Reference proteome</keyword>
<dbReference type="AlphaFoldDB" id="A0A1U9ZTQ3"/>
<dbReference type="Proteomes" id="UP000190797">
    <property type="component" value="Chromosome"/>
</dbReference>
<organism evidence="2 3">
    <name type="scientific">[Actinomadura] parvosata subsp. kistnae</name>
    <dbReference type="NCBI Taxonomy" id="1909395"/>
    <lineage>
        <taxon>Bacteria</taxon>
        <taxon>Bacillati</taxon>
        <taxon>Actinomycetota</taxon>
        <taxon>Actinomycetes</taxon>
        <taxon>Streptosporangiales</taxon>
        <taxon>Streptosporangiaceae</taxon>
        <taxon>Nonomuraea</taxon>
    </lineage>
</organism>
<dbReference type="SUPFAM" id="SSF48452">
    <property type="entry name" value="TPR-like"/>
    <property type="match status" value="1"/>
</dbReference>
<dbReference type="Gene3D" id="1.25.40.10">
    <property type="entry name" value="Tetratricopeptide repeat domain"/>
    <property type="match status" value="2"/>
</dbReference>
<dbReference type="InterPro" id="IPR024983">
    <property type="entry name" value="CHAT_dom"/>
</dbReference>
<dbReference type="Pfam" id="PF12770">
    <property type="entry name" value="CHAT"/>
    <property type="match status" value="1"/>
</dbReference>
<reference evidence="3" key="1">
    <citation type="journal article" date="2017" name="Med. Chem. Commun.">
        <title>Nonomuraea sp. ATCC 55076 harbours the largest actinomycete chromosome to date and the kistamicin biosynthetic gene cluster.</title>
        <authorList>
            <person name="Nazari B."/>
            <person name="Forneris C.C."/>
            <person name="Gibson M.I."/>
            <person name="Moon K."/>
            <person name="Schramma K.R."/>
            <person name="Seyedsayamdost M.R."/>
        </authorList>
    </citation>
    <scope>NUCLEOTIDE SEQUENCE [LARGE SCALE GENOMIC DNA]</scope>
    <source>
        <strain evidence="3">ATCC 55076</strain>
    </source>
</reference>
<protein>
    <recommendedName>
        <fullName evidence="1">CHAT domain-containing protein</fullName>
    </recommendedName>
</protein>
<dbReference type="STRING" id="1909395.BKM31_07340"/>
<dbReference type="PANTHER" id="PTHR10098">
    <property type="entry name" value="RAPSYN-RELATED"/>
    <property type="match status" value="1"/>
</dbReference>
<dbReference type="OrthoDB" id="9761935at2"/>
<sequence length="894" mass="95938">MSQSPSDPGAELLRLAESDPARLMSVAAGVARRARAAGDLGLASVAARALGIASLHVTDLPVAARHLRDAIRLAERAGAPELAAQARLRLSFVRCVQGRMEQALGEVDRAVPDLRGAGRARAEAQRAVIFNHLRRPDEALAAYRLAVPALQQAGDHLWLQRVLSNRAIVHGYRNAFAAAEHDLHEAERLCRRLGLDLSLAIVWQNLGWICAHRGDVPAALRYLDLAERRFRRLGTHQLCWTLADRTELLLSAGLIAEAREAAEETLAEFGRRKRKVGLPEARLLLARTAYLEGEHEQAVREARRAALAFGRQRRTEWAVLARFVAVRSAAALEPGRVSVGRVERCADELAAARWLGSEVEARMLAARLAAARGWRGRARRQLRLAARRRRRGPAIQRVQAWHAEALVRLADGDRRGAKIALRTALRVHDEHRATLGATDLRAHASGIRVGAAELGLRTALRDGRPEEVLAWAEQGRARHLLMRPARPPDDPRLAGLLGRLRVVVAGIQDRRASGESTAGLTERQVALEREIRDYCRHHAEGAALATLAAPVPPRELGRALGDRALVEFLHVDETMYAVTVVEGRVRLRELGPLGPIRSLVERVPFALRRMARRQSLPGSQDAAELLLRGTADRLDALLMRPLAGDVGDRPLVVVPSGPVQALPWSVLPSCAGRPLCLSPSATLWHAGDQAGGTRTGDQAGGTRTGGGRVLAAAGPGLPGARAEAEGVASIHAVPALVDEAARTEAVLAALDGAGLAHIAAHGHVHPTNPLFSSLRLADGPLTVYDLERLRRPPRIVILAACDSGRFVVRPGDELLGLSATLLALGTRTIVAPVLSILDIESTTLMIALHKLLAAGHSTAAALAQAQRQVAGEDLAAYAVAAGFVCMGADSTVPG</sequence>
<feature type="domain" description="CHAT" evidence="1">
    <location>
        <begin position="630"/>
        <end position="887"/>
    </location>
</feature>
<dbReference type="EMBL" id="CP017717">
    <property type="protein sequence ID" value="AQZ61321.1"/>
    <property type="molecule type" value="Genomic_DNA"/>
</dbReference>
<accession>A0A1U9ZTQ3</accession>
<dbReference type="InterPro" id="IPR011990">
    <property type="entry name" value="TPR-like_helical_dom_sf"/>
</dbReference>
<dbReference type="PANTHER" id="PTHR10098:SF108">
    <property type="entry name" value="TETRATRICOPEPTIDE REPEAT PROTEIN 28"/>
    <property type="match status" value="1"/>
</dbReference>
<evidence type="ECO:0000259" key="1">
    <source>
        <dbReference type="Pfam" id="PF12770"/>
    </source>
</evidence>
<gene>
    <name evidence="2" type="ORF">BKM31_07340</name>
</gene>
<dbReference type="InterPro" id="IPR019734">
    <property type="entry name" value="TPR_rpt"/>
</dbReference>
<evidence type="ECO:0000313" key="2">
    <source>
        <dbReference type="EMBL" id="AQZ61321.1"/>
    </source>
</evidence>
<name>A0A1U9ZTQ3_9ACTN</name>
<dbReference type="SMART" id="SM00028">
    <property type="entry name" value="TPR"/>
    <property type="match status" value="5"/>
</dbReference>
<dbReference type="RefSeq" id="WP_155126681.1">
    <property type="nucleotide sequence ID" value="NZ_CP017717.1"/>
</dbReference>
<proteinExistence type="predicted"/>
<evidence type="ECO:0000313" key="3">
    <source>
        <dbReference type="Proteomes" id="UP000190797"/>
    </source>
</evidence>